<dbReference type="AlphaFoldDB" id="A0A8R2A4U4"/>
<organism evidence="2 3">
    <name type="scientific">Acyrthosiphon pisum</name>
    <name type="common">Pea aphid</name>
    <dbReference type="NCBI Taxonomy" id="7029"/>
    <lineage>
        <taxon>Eukaryota</taxon>
        <taxon>Metazoa</taxon>
        <taxon>Ecdysozoa</taxon>
        <taxon>Arthropoda</taxon>
        <taxon>Hexapoda</taxon>
        <taxon>Insecta</taxon>
        <taxon>Pterygota</taxon>
        <taxon>Neoptera</taxon>
        <taxon>Paraneoptera</taxon>
        <taxon>Hemiptera</taxon>
        <taxon>Sternorrhyncha</taxon>
        <taxon>Aphidomorpha</taxon>
        <taxon>Aphidoidea</taxon>
        <taxon>Aphididae</taxon>
        <taxon>Macrosiphini</taxon>
        <taxon>Acyrthosiphon</taxon>
    </lineage>
</organism>
<keyword evidence="3" id="KW-1185">Reference proteome</keyword>
<feature type="region of interest" description="Disordered" evidence="1">
    <location>
        <begin position="60"/>
        <end position="120"/>
    </location>
</feature>
<protein>
    <submittedName>
        <fullName evidence="2">Uncharacterized protein</fullName>
    </submittedName>
</protein>
<dbReference type="Proteomes" id="UP000007819">
    <property type="component" value="Chromosome A1"/>
</dbReference>
<dbReference type="GeneID" id="100570393"/>
<evidence type="ECO:0000256" key="1">
    <source>
        <dbReference type="SAM" id="MobiDB-lite"/>
    </source>
</evidence>
<evidence type="ECO:0000313" key="3">
    <source>
        <dbReference type="Proteomes" id="UP000007819"/>
    </source>
</evidence>
<reference evidence="3" key="1">
    <citation type="submission" date="2010-06" db="EMBL/GenBank/DDBJ databases">
        <authorList>
            <person name="Jiang H."/>
            <person name="Abraham K."/>
            <person name="Ali S."/>
            <person name="Alsbrooks S.L."/>
            <person name="Anim B.N."/>
            <person name="Anosike U.S."/>
            <person name="Attaway T."/>
            <person name="Bandaranaike D.P."/>
            <person name="Battles P.K."/>
            <person name="Bell S.N."/>
            <person name="Bell A.V."/>
            <person name="Beltran B."/>
            <person name="Bickham C."/>
            <person name="Bustamante Y."/>
            <person name="Caleb T."/>
            <person name="Canada A."/>
            <person name="Cardenas V."/>
            <person name="Carter K."/>
            <person name="Chacko J."/>
            <person name="Chandrabose M.N."/>
            <person name="Chavez D."/>
            <person name="Chavez A."/>
            <person name="Chen L."/>
            <person name="Chu H.-S."/>
            <person name="Claassen K.J."/>
            <person name="Cockrell R."/>
            <person name="Collins M."/>
            <person name="Cooper J.A."/>
            <person name="Cree A."/>
            <person name="Curry S.M."/>
            <person name="Da Y."/>
            <person name="Dao M.D."/>
            <person name="Das B."/>
            <person name="Davila M.-L."/>
            <person name="Davy-Carroll L."/>
            <person name="Denson S."/>
            <person name="Dinh H."/>
            <person name="Ebong V.E."/>
            <person name="Edwards J.R."/>
            <person name="Egan A."/>
            <person name="El-Daye J."/>
            <person name="Escobedo L."/>
            <person name="Fernandez S."/>
            <person name="Fernando P.R."/>
            <person name="Flagg N."/>
            <person name="Forbes L.D."/>
            <person name="Fowler R.G."/>
            <person name="Fu Q."/>
            <person name="Gabisi R.A."/>
            <person name="Ganer J."/>
            <person name="Garbino Pronczuk A."/>
            <person name="Garcia R.M."/>
            <person name="Garner T."/>
            <person name="Garrett T.E."/>
            <person name="Gonzalez D.A."/>
            <person name="Hamid H."/>
            <person name="Hawkins E.S."/>
            <person name="Hirani K."/>
            <person name="Hogues M.E."/>
            <person name="Hollins B."/>
            <person name="Hsiao C.-H."/>
            <person name="Jabil R."/>
            <person name="James M.L."/>
            <person name="Jhangiani S.N."/>
            <person name="Johnson B."/>
            <person name="Johnson Q."/>
            <person name="Joshi V."/>
            <person name="Kalu J.B."/>
            <person name="Kam C."/>
            <person name="Kashfia A."/>
            <person name="Keebler J."/>
            <person name="Kisamo H."/>
            <person name="Kovar C.L."/>
            <person name="Lago L.A."/>
            <person name="Lai C.-Y."/>
            <person name="Laidlaw J."/>
            <person name="Lara F."/>
            <person name="Le T.-K."/>
            <person name="Lee S.L."/>
            <person name="Legall F.H."/>
            <person name="Lemon S.J."/>
            <person name="Lewis L.R."/>
            <person name="Li B."/>
            <person name="Liu Y."/>
            <person name="Liu Y.-S."/>
            <person name="Lopez J."/>
            <person name="Lozado R.J."/>
            <person name="Lu J."/>
            <person name="Madu R.C."/>
            <person name="Maheshwari M."/>
            <person name="Maheshwari R."/>
            <person name="Malloy K."/>
            <person name="Martinez E."/>
            <person name="Mathew T."/>
            <person name="Mercado I.C."/>
            <person name="Mercado C."/>
            <person name="Meyer B."/>
            <person name="Montgomery K."/>
            <person name="Morgan M.B."/>
            <person name="Munidasa M."/>
            <person name="Nazareth L.V."/>
            <person name="Nelson J."/>
            <person name="Ng B.M."/>
            <person name="Nguyen N.B."/>
            <person name="Nguyen P.Q."/>
            <person name="Nguyen T."/>
            <person name="Obregon M."/>
            <person name="Okwuonu G.O."/>
            <person name="Onwere C.G."/>
            <person name="Orozco G."/>
            <person name="Parra A."/>
            <person name="Patel S."/>
            <person name="Patil S."/>
            <person name="Perez A."/>
            <person name="Perez Y."/>
            <person name="Pham C."/>
            <person name="Primus E.L."/>
            <person name="Pu L.-L."/>
            <person name="Puazo M."/>
            <person name="Qin X."/>
            <person name="Quiroz J.B."/>
            <person name="Reese J."/>
            <person name="Richards S."/>
            <person name="Rives C.M."/>
            <person name="Robberts R."/>
            <person name="Ruiz S.J."/>
            <person name="Ruiz M.J."/>
            <person name="Santibanez J."/>
            <person name="Schneider B.W."/>
            <person name="Sisson I."/>
            <person name="Smith M."/>
            <person name="Sodergren E."/>
            <person name="Song X.-Z."/>
            <person name="Song B.B."/>
            <person name="Summersgill H."/>
            <person name="Thelus R."/>
            <person name="Thornton R.D."/>
            <person name="Trejos Z.Y."/>
            <person name="Usmani K."/>
            <person name="Vattathil S."/>
            <person name="Villasana D."/>
            <person name="Walker D.L."/>
            <person name="Wang S."/>
            <person name="Wang K."/>
            <person name="White C.S."/>
            <person name="Williams A.C."/>
            <person name="Williamson J."/>
            <person name="Wilson K."/>
            <person name="Woghiren I.O."/>
            <person name="Woodworth J.R."/>
            <person name="Worley K.C."/>
            <person name="Wright R.A."/>
            <person name="Wu W."/>
            <person name="Young L."/>
            <person name="Zhang L."/>
            <person name="Zhang J."/>
            <person name="Zhu Y."/>
            <person name="Muzny D.M."/>
            <person name="Weinstock G."/>
            <person name="Gibbs R.A."/>
        </authorList>
    </citation>
    <scope>NUCLEOTIDE SEQUENCE [LARGE SCALE GENOMIC DNA]</scope>
    <source>
        <strain evidence="3">LSR1</strain>
    </source>
</reference>
<dbReference type="KEGG" id="api:100570393"/>
<evidence type="ECO:0000313" key="2">
    <source>
        <dbReference type="EnsemblMetazoa" id="XP_003242899.1"/>
    </source>
</evidence>
<accession>A0A8R2A4U4</accession>
<dbReference type="RefSeq" id="XP_003242899.1">
    <property type="nucleotide sequence ID" value="XM_003242851.3"/>
</dbReference>
<name>A0A8R2A4U4_ACYPI</name>
<reference evidence="2" key="2">
    <citation type="submission" date="2022-06" db="UniProtKB">
        <authorList>
            <consortium name="EnsemblMetazoa"/>
        </authorList>
    </citation>
    <scope>IDENTIFICATION</scope>
</reference>
<sequence>MSNSRHVNMARRPETVQFLAVIVIVVQHFTHLVECEDKRIVIFMPRRIKTVHHHHHHVVLMDPKTKTMTHAKPYSDKSSSSITSSSAELDYQQQRDRHRHYQRQRQQQQQQSEEAESHPLSYFQQRTTVRTSDPNTSQYPVSQLQPSAMHLQPLQTYPNWPLRQKRSKVIARLLYTHDD</sequence>
<proteinExistence type="predicted"/>
<feature type="compositionally biased region" description="Low complexity" evidence="1">
    <location>
        <begin position="76"/>
        <end position="92"/>
    </location>
</feature>
<dbReference type="OrthoDB" id="6617851at2759"/>
<dbReference type="EnsemblMetazoa" id="XM_003242851.4">
    <property type="protein sequence ID" value="XP_003242899.1"/>
    <property type="gene ID" value="LOC100570393"/>
</dbReference>